<feature type="compositionally biased region" description="Low complexity" evidence="3">
    <location>
        <begin position="1"/>
        <end position="18"/>
    </location>
</feature>
<accession>A0ABY7FCA3</accession>
<feature type="domain" description="Translin-associated factor X-interacting protein 1 N-terminal" evidence="4">
    <location>
        <begin position="38"/>
        <end position="144"/>
    </location>
</feature>
<dbReference type="Pfam" id="PF13838">
    <property type="entry name" value="Clathrin_H_link"/>
    <property type="match status" value="1"/>
</dbReference>
<sequence>MSRPSSSSGYTTPSSGFSRLPPIVTSESDREFLRALNEYIQQELGKVDATDDEQRYIVYKTAFNKIIEHVTAYQPLLTGIKKEYEDTIEAIKKAQREATFLHGKLKAMASEPSTIRNYRRRGDELEERNQLLELKVKRKEREKQEREITEPPKRELKKDHRLIPELDRQLKELTISFKTRYVPKSRKIELKDTLDEKVAYRDMLLRQGQFYKAKRQRLKFALEAAQAYNREKPPHQTVGDTVMMALQYAAAQARKQREAEQQGLGRPQSQGGEGGVGRESSALGDGPTPTAAFEDDDPNKEKEAEMMLEYIEKFNELFEDGKYEEAAIHAANSPKGILRTSATLAKFRGRTPLLMFCDALMSSVGIENARPDARLSLECVECVLYENRLDLLAHWIAQKRLTFTAEIGDTIRTNCQCKIPCRCSAQALAQNVFTQLKMCSFTRDDYTHLLKACPSLQLLHAFVQTDSREGEGSVLPLPLGQVILTLIEESRFDLVLQFLQELQNMPSKDQPQSSSFYEAVLADTETTEHQWEGLVHVLQDQGYDETALALLAALTVLQAMKNALRTSQDKLATPPDTPPADSQDALA</sequence>
<feature type="region of interest" description="Disordered" evidence="3">
    <location>
        <begin position="1"/>
        <end position="23"/>
    </location>
</feature>
<evidence type="ECO:0000256" key="3">
    <source>
        <dbReference type="SAM" id="MobiDB-lite"/>
    </source>
</evidence>
<feature type="coiled-coil region" evidence="2">
    <location>
        <begin position="77"/>
        <end position="149"/>
    </location>
</feature>
<gene>
    <name evidence="5" type="ORF">MAR_001636</name>
</gene>
<organism evidence="5 6">
    <name type="scientific">Mya arenaria</name>
    <name type="common">Soft-shell clam</name>
    <dbReference type="NCBI Taxonomy" id="6604"/>
    <lineage>
        <taxon>Eukaryota</taxon>
        <taxon>Metazoa</taxon>
        <taxon>Spiralia</taxon>
        <taxon>Lophotrochozoa</taxon>
        <taxon>Mollusca</taxon>
        <taxon>Bivalvia</taxon>
        <taxon>Autobranchia</taxon>
        <taxon>Heteroconchia</taxon>
        <taxon>Euheterodonta</taxon>
        <taxon>Imparidentia</taxon>
        <taxon>Neoheterodontei</taxon>
        <taxon>Myida</taxon>
        <taxon>Myoidea</taxon>
        <taxon>Myidae</taxon>
        <taxon>Mya</taxon>
    </lineage>
</organism>
<dbReference type="PANTHER" id="PTHR10292:SF11">
    <property type="entry name" value="CLATHRIN HEAVY CHAIN LINKER DOMAIN-CONTAINING PROTEIN 1"/>
    <property type="match status" value="1"/>
</dbReference>
<dbReference type="InterPro" id="IPR032755">
    <property type="entry name" value="TSNAXIP1_N"/>
</dbReference>
<keyword evidence="6" id="KW-1185">Reference proteome</keyword>
<dbReference type="Proteomes" id="UP001164746">
    <property type="component" value="Chromosome 11"/>
</dbReference>
<reference evidence="5" key="1">
    <citation type="submission" date="2022-11" db="EMBL/GenBank/DDBJ databases">
        <title>Centuries of genome instability and evolution in soft-shell clam transmissible cancer (bioRxiv).</title>
        <authorList>
            <person name="Hart S.F.M."/>
            <person name="Yonemitsu M.A."/>
            <person name="Giersch R.M."/>
            <person name="Beal B.F."/>
            <person name="Arriagada G."/>
            <person name="Davis B.W."/>
            <person name="Ostrander E.A."/>
            <person name="Goff S.P."/>
            <person name="Metzger M.J."/>
        </authorList>
    </citation>
    <scope>NUCLEOTIDE SEQUENCE</scope>
    <source>
        <strain evidence="5">MELC-2E11</strain>
        <tissue evidence="5">Siphon/mantle</tissue>
    </source>
</reference>
<dbReference type="EMBL" id="CP111022">
    <property type="protein sequence ID" value="WAR19798.1"/>
    <property type="molecule type" value="Genomic_DNA"/>
</dbReference>
<keyword evidence="1 2" id="KW-0175">Coiled coil</keyword>
<evidence type="ECO:0000313" key="5">
    <source>
        <dbReference type="EMBL" id="WAR19798.1"/>
    </source>
</evidence>
<dbReference type="Pfam" id="PF15739">
    <property type="entry name" value="TSNAXIP1_N"/>
    <property type="match status" value="1"/>
</dbReference>
<name>A0ABY7FCA3_MYAAR</name>
<dbReference type="PANTHER" id="PTHR10292">
    <property type="entry name" value="CLATHRIN HEAVY CHAIN RELATED"/>
    <property type="match status" value="1"/>
</dbReference>
<feature type="region of interest" description="Disordered" evidence="3">
    <location>
        <begin position="567"/>
        <end position="587"/>
    </location>
</feature>
<feature type="region of interest" description="Disordered" evidence="3">
    <location>
        <begin position="253"/>
        <end position="299"/>
    </location>
</feature>
<evidence type="ECO:0000313" key="6">
    <source>
        <dbReference type="Proteomes" id="UP001164746"/>
    </source>
</evidence>
<dbReference type="InterPro" id="IPR016024">
    <property type="entry name" value="ARM-type_fold"/>
</dbReference>
<evidence type="ECO:0000259" key="4">
    <source>
        <dbReference type="Pfam" id="PF15739"/>
    </source>
</evidence>
<dbReference type="SUPFAM" id="SSF48371">
    <property type="entry name" value="ARM repeat"/>
    <property type="match status" value="1"/>
</dbReference>
<dbReference type="InterPro" id="IPR012331">
    <property type="entry name" value="Clathrin_H-chain_linker"/>
</dbReference>
<protein>
    <submittedName>
        <fullName evidence="5">CLHC1-like protein</fullName>
    </submittedName>
</protein>
<evidence type="ECO:0000256" key="2">
    <source>
        <dbReference type="SAM" id="Coils"/>
    </source>
</evidence>
<proteinExistence type="predicted"/>
<dbReference type="Gene3D" id="1.25.40.30">
    <property type="match status" value="1"/>
</dbReference>
<evidence type="ECO:0000256" key="1">
    <source>
        <dbReference type="ARBA" id="ARBA00023054"/>
    </source>
</evidence>